<proteinExistence type="predicted"/>
<comment type="caution">
    <text evidence="1">The sequence shown here is derived from an EMBL/GenBank/DDBJ whole genome shotgun (WGS) entry which is preliminary data.</text>
</comment>
<evidence type="ECO:0008006" key="3">
    <source>
        <dbReference type="Google" id="ProtNLM"/>
    </source>
</evidence>
<evidence type="ECO:0000313" key="1">
    <source>
        <dbReference type="EMBL" id="MBA2894906.1"/>
    </source>
</evidence>
<dbReference type="EMBL" id="JACDUR010000006">
    <property type="protein sequence ID" value="MBA2894906.1"/>
    <property type="molecule type" value="Genomic_DNA"/>
</dbReference>
<protein>
    <recommendedName>
        <fullName evidence="3">Secreted protein</fullName>
    </recommendedName>
</protein>
<dbReference type="RefSeq" id="WP_181613616.1">
    <property type="nucleotide sequence ID" value="NZ_BAABAM010000004.1"/>
</dbReference>
<organism evidence="1 2">
    <name type="scientific">Nonomuraea soli</name>
    <dbReference type="NCBI Taxonomy" id="1032476"/>
    <lineage>
        <taxon>Bacteria</taxon>
        <taxon>Bacillati</taxon>
        <taxon>Actinomycetota</taxon>
        <taxon>Actinomycetes</taxon>
        <taxon>Streptosporangiales</taxon>
        <taxon>Streptosporangiaceae</taxon>
        <taxon>Nonomuraea</taxon>
    </lineage>
</organism>
<evidence type="ECO:0000313" key="2">
    <source>
        <dbReference type="Proteomes" id="UP000530928"/>
    </source>
</evidence>
<keyword evidence="2" id="KW-1185">Reference proteome</keyword>
<accession>A0A7W0CPC9</accession>
<gene>
    <name evidence="1" type="ORF">HNR30_006278</name>
</gene>
<reference evidence="1 2" key="1">
    <citation type="submission" date="2020-07" db="EMBL/GenBank/DDBJ databases">
        <title>Genomic Encyclopedia of Type Strains, Phase IV (KMG-IV): sequencing the most valuable type-strain genomes for metagenomic binning, comparative biology and taxonomic classification.</title>
        <authorList>
            <person name="Goeker M."/>
        </authorList>
    </citation>
    <scope>NUCLEOTIDE SEQUENCE [LARGE SCALE GENOMIC DNA]</scope>
    <source>
        <strain evidence="1 2">DSM 45533</strain>
    </source>
</reference>
<dbReference type="Proteomes" id="UP000530928">
    <property type="component" value="Unassembled WGS sequence"/>
</dbReference>
<dbReference type="AlphaFoldDB" id="A0A7W0CPC9"/>
<name>A0A7W0CPC9_9ACTN</name>
<sequence>MTATGITATDKAPFTLGRATGTLAEGAAKLAGEIGATAVEAVLARGNRAAVRKGAPGFIGTMTPKPVDWYAFDPKDEDTPDWYPQGLTGSDDSGSVGVPCFAVTWYYKPPVTVGERGVRVTFLNPRTLRYQHCLLVEALPDGSYGPIDIHAGGCGWVGDLLYVADTTRGLRVFDLNNLLDLRTAQNDLGDAARVGRHLGRFHAFGYRYVIPQTDSWKLVTKRAAVFSFVGVDRGNGTLASGEYKEGETTGRVARWQLAPSGQLASGVPLDAYTMGVEMVQGAVSHNDTWYLSQAMRHQKNGRLVVGKAGSPSKARPWVIGPEDLTVQDGRLWSVTEFRNRRAIFGVSL</sequence>